<dbReference type="Gene3D" id="1.25.40.10">
    <property type="entry name" value="Tetratricopeptide repeat domain"/>
    <property type="match status" value="1"/>
</dbReference>
<dbReference type="InterPro" id="IPR036890">
    <property type="entry name" value="HATPase_C_sf"/>
</dbReference>
<dbReference type="SUPFAM" id="SSF55874">
    <property type="entry name" value="ATPase domain of HSP90 chaperone/DNA topoisomerase II/histidine kinase"/>
    <property type="match status" value="1"/>
</dbReference>
<comment type="catalytic activity">
    <reaction evidence="1">
        <text>ATP + protein L-histidine = ADP + protein N-phospho-L-histidine.</text>
        <dbReference type="EC" id="2.7.13.3"/>
    </reaction>
</comment>
<comment type="caution">
    <text evidence="10">The sequence shown here is derived from an EMBL/GenBank/DDBJ whole genome shotgun (WGS) entry which is preliminary data.</text>
</comment>
<accession>A0ABT5VXX7</accession>
<dbReference type="SUPFAM" id="SSF47384">
    <property type="entry name" value="Homodimeric domain of signal transducing histidine kinase"/>
    <property type="match status" value="1"/>
</dbReference>
<dbReference type="Proteomes" id="UP001528920">
    <property type="component" value="Unassembled WGS sequence"/>
</dbReference>
<evidence type="ECO:0000256" key="1">
    <source>
        <dbReference type="ARBA" id="ARBA00000085"/>
    </source>
</evidence>
<dbReference type="InterPro" id="IPR003661">
    <property type="entry name" value="HisK_dim/P_dom"/>
</dbReference>
<dbReference type="EMBL" id="JAKJSC010000009">
    <property type="protein sequence ID" value="MDE5420266.1"/>
    <property type="molecule type" value="Genomic_DNA"/>
</dbReference>
<keyword evidence="11" id="KW-1185">Reference proteome</keyword>
<dbReference type="PRINTS" id="PR00344">
    <property type="entry name" value="BCTRLSENSOR"/>
</dbReference>
<dbReference type="InterPro" id="IPR050736">
    <property type="entry name" value="Sensor_HK_Regulatory"/>
</dbReference>
<feature type="repeat" description="TPR" evidence="7">
    <location>
        <begin position="156"/>
        <end position="189"/>
    </location>
</feature>
<dbReference type="PANTHER" id="PTHR43711">
    <property type="entry name" value="TWO-COMPONENT HISTIDINE KINASE"/>
    <property type="match status" value="1"/>
</dbReference>
<keyword evidence="4" id="KW-0808">Transferase</keyword>
<dbReference type="InterPro" id="IPR003594">
    <property type="entry name" value="HATPase_dom"/>
</dbReference>
<keyword evidence="7" id="KW-0802">TPR repeat</keyword>
<dbReference type="PANTHER" id="PTHR43711:SF31">
    <property type="entry name" value="HISTIDINE KINASE"/>
    <property type="match status" value="1"/>
</dbReference>
<organism evidence="10 11">
    <name type="scientific">Paralabilibaculum antarcticum</name>
    <dbReference type="NCBI Taxonomy" id="2912572"/>
    <lineage>
        <taxon>Bacteria</taxon>
        <taxon>Pseudomonadati</taxon>
        <taxon>Bacteroidota</taxon>
        <taxon>Bacteroidia</taxon>
        <taxon>Marinilabiliales</taxon>
        <taxon>Marinifilaceae</taxon>
        <taxon>Paralabilibaculum</taxon>
    </lineage>
</organism>
<keyword evidence="6" id="KW-0902">Two-component regulatory system</keyword>
<dbReference type="RefSeq" id="WP_275111597.1">
    <property type="nucleotide sequence ID" value="NZ_JAKJSC010000009.1"/>
</dbReference>
<dbReference type="Pfam" id="PF13424">
    <property type="entry name" value="TPR_12"/>
    <property type="match status" value="2"/>
</dbReference>
<dbReference type="PROSITE" id="PS50109">
    <property type="entry name" value="HIS_KIN"/>
    <property type="match status" value="1"/>
</dbReference>
<dbReference type="SUPFAM" id="SSF48452">
    <property type="entry name" value="TPR-like"/>
    <property type="match status" value="2"/>
</dbReference>
<evidence type="ECO:0000256" key="3">
    <source>
        <dbReference type="ARBA" id="ARBA00022553"/>
    </source>
</evidence>
<evidence type="ECO:0000313" key="11">
    <source>
        <dbReference type="Proteomes" id="UP001528920"/>
    </source>
</evidence>
<dbReference type="GO" id="GO:0016301">
    <property type="term" value="F:kinase activity"/>
    <property type="evidence" value="ECO:0007669"/>
    <property type="project" value="UniProtKB-KW"/>
</dbReference>
<protein>
    <recommendedName>
        <fullName evidence="2">histidine kinase</fullName>
        <ecNumber evidence="2">2.7.13.3</ecNumber>
    </recommendedName>
</protein>
<evidence type="ECO:0000256" key="2">
    <source>
        <dbReference type="ARBA" id="ARBA00012438"/>
    </source>
</evidence>
<dbReference type="SMART" id="SM00028">
    <property type="entry name" value="TPR"/>
    <property type="match status" value="7"/>
</dbReference>
<sequence>MRRILFVIISIHIASFVYSENTKRDSLTVLLKDYSDSKNEELLYKLGEAYVSVNQDSSIYYLDQVLNSNLYDSIDYAKTYILQGKALYFKCDYTNAIAKVEKALELKDKLSLTDKAYCYNILGNAFSNMENYKLSISSYLSSLNVRNQLADTLLISRSLNNIGNVYFQLEDYSNALRYYNESLVFKKKVSDQKGIAVIYNNQANIYHKLGEKAKSISFYIKALVIADELDNVVWKPTLLENIGKYYLDTEEYDKSLVYYRRALLEGEARDSKIDISSVKAALGNVFLMRGEYDKSLGFLQEALKISKEISVPVIELDCYQNLASLYEHKSNYKESVYFYKKYDNLKDSLNRVNNSREIAEIQSKYQVEQFDRENEILRQRNTIQKLEIDSQKNRTTLLSAIGVFVLGFVVYSFYVARIRKKVNRILTDKNKVIYQKNNDLSNLNSTKDRFLSIVAHDLKNPFNAVLGFTDLLMDRYEELDDSMRQEYIEIIHKSASHGSLLLETLLTWSRSQMGVMSYNPVGLNINQLLRDEIESLEEKAFAKNIELFFPEKEPVLVFIDTDMIRTVIRNLGNNAIKFTNEKGKISFSVQIENSQALIKVSDNGVGINKVDADKLFMLDTNYSTAGTLNEKGTGLGLILCKDFVEKNNGEIGVDSEPGKGSCFWFSLPLFVENEHKKTSTHKREEEVLIS</sequence>
<proteinExistence type="predicted"/>
<dbReference type="InterPro" id="IPR004358">
    <property type="entry name" value="Sig_transdc_His_kin-like_C"/>
</dbReference>
<evidence type="ECO:0000256" key="6">
    <source>
        <dbReference type="ARBA" id="ARBA00023012"/>
    </source>
</evidence>
<dbReference type="InterPro" id="IPR005467">
    <property type="entry name" value="His_kinase_dom"/>
</dbReference>
<evidence type="ECO:0000256" key="5">
    <source>
        <dbReference type="ARBA" id="ARBA00022777"/>
    </source>
</evidence>
<dbReference type="Gene3D" id="3.30.565.10">
    <property type="entry name" value="Histidine kinase-like ATPase, C-terminal domain"/>
    <property type="match status" value="1"/>
</dbReference>
<dbReference type="Gene3D" id="1.10.287.130">
    <property type="match status" value="1"/>
</dbReference>
<evidence type="ECO:0000256" key="7">
    <source>
        <dbReference type="PROSITE-ProRule" id="PRU00339"/>
    </source>
</evidence>
<dbReference type="CDD" id="cd00082">
    <property type="entry name" value="HisKA"/>
    <property type="match status" value="1"/>
</dbReference>
<gene>
    <name evidence="10" type="ORF">L3049_19920</name>
</gene>
<feature type="repeat" description="TPR" evidence="7">
    <location>
        <begin position="236"/>
        <end position="269"/>
    </location>
</feature>
<keyword evidence="8" id="KW-0812">Transmembrane</keyword>
<feature type="repeat" description="TPR" evidence="7">
    <location>
        <begin position="276"/>
        <end position="309"/>
    </location>
</feature>
<dbReference type="InterPro" id="IPR036097">
    <property type="entry name" value="HisK_dim/P_sf"/>
</dbReference>
<keyword evidence="5 10" id="KW-0418">Kinase</keyword>
<feature type="domain" description="Histidine kinase" evidence="9">
    <location>
        <begin position="453"/>
        <end position="671"/>
    </location>
</feature>
<feature type="transmembrane region" description="Helical" evidence="8">
    <location>
        <begin position="397"/>
        <end position="416"/>
    </location>
</feature>
<dbReference type="Pfam" id="PF00512">
    <property type="entry name" value="HisKA"/>
    <property type="match status" value="1"/>
</dbReference>
<evidence type="ECO:0000259" key="9">
    <source>
        <dbReference type="PROSITE" id="PS50109"/>
    </source>
</evidence>
<keyword evidence="8" id="KW-0472">Membrane</keyword>
<keyword evidence="8" id="KW-1133">Transmembrane helix</keyword>
<evidence type="ECO:0000256" key="4">
    <source>
        <dbReference type="ARBA" id="ARBA00022679"/>
    </source>
</evidence>
<evidence type="ECO:0000256" key="8">
    <source>
        <dbReference type="SAM" id="Phobius"/>
    </source>
</evidence>
<dbReference type="InterPro" id="IPR019734">
    <property type="entry name" value="TPR_rpt"/>
</dbReference>
<dbReference type="SUPFAM" id="SSF81901">
    <property type="entry name" value="HCP-like"/>
    <property type="match status" value="1"/>
</dbReference>
<keyword evidence="3" id="KW-0597">Phosphoprotein</keyword>
<dbReference type="InterPro" id="IPR011990">
    <property type="entry name" value="TPR-like_helical_dom_sf"/>
</dbReference>
<dbReference type="Pfam" id="PF02518">
    <property type="entry name" value="HATPase_c"/>
    <property type="match status" value="1"/>
</dbReference>
<reference evidence="10 11" key="1">
    <citation type="submission" date="2022-01" db="EMBL/GenBank/DDBJ databases">
        <title>Labilibaculum sp. nov, a marine bacterium isolated from Antarctica.</title>
        <authorList>
            <person name="Dai W."/>
        </authorList>
    </citation>
    <scope>NUCLEOTIDE SEQUENCE [LARGE SCALE GENOMIC DNA]</scope>
    <source>
        <strain evidence="10 11">DW002</strain>
    </source>
</reference>
<dbReference type="SMART" id="SM00387">
    <property type="entry name" value="HATPase_c"/>
    <property type="match status" value="1"/>
</dbReference>
<dbReference type="EC" id="2.7.13.3" evidence="2"/>
<evidence type="ECO:0000313" key="10">
    <source>
        <dbReference type="EMBL" id="MDE5420266.1"/>
    </source>
</evidence>
<dbReference type="SMART" id="SM00388">
    <property type="entry name" value="HisKA"/>
    <property type="match status" value="1"/>
</dbReference>
<name>A0ABT5VXX7_9BACT</name>
<dbReference type="PROSITE" id="PS50005">
    <property type="entry name" value="TPR"/>
    <property type="match status" value="3"/>
</dbReference>